<dbReference type="Pfam" id="PF13181">
    <property type="entry name" value="TPR_8"/>
    <property type="match status" value="1"/>
</dbReference>
<feature type="region of interest" description="Disordered" evidence="5">
    <location>
        <begin position="229"/>
        <end position="269"/>
    </location>
</feature>
<dbReference type="Proteomes" id="UP001201980">
    <property type="component" value="Unassembled WGS sequence"/>
</dbReference>
<feature type="repeat" description="TPR" evidence="4">
    <location>
        <begin position="102"/>
        <end position="135"/>
    </location>
</feature>
<dbReference type="GO" id="GO:0072380">
    <property type="term" value="C:TRC complex"/>
    <property type="evidence" value="ECO:0007669"/>
    <property type="project" value="TreeGrafter"/>
</dbReference>
<evidence type="ECO:0000313" key="7">
    <source>
        <dbReference type="EMBL" id="KAJ2900778.1"/>
    </source>
</evidence>
<dbReference type="GO" id="GO:0016020">
    <property type="term" value="C:membrane"/>
    <property type="evidence" value="ECO:0007669"/>
    <property type="project" value="TreeGrafter"/>
</dbReference>
<feature type="compositionally biased region" description="Basic and acidic residues" evidence="5">
    <location>
        <begin position="95"/>
        <end position="106"/>
    </location>
</feature>
<dbReference type="FunFam" id="1.25.40.10:FF:000207">
    <property type="entry name" value="Small glutamine-rich tetratricopeptide repeat-containing protein"/>
    <property type="match status" value="1"/>
</dbReference>
<organism evidence="7 8">
    <name type="scientific">Zalerion maritima</name>
    <dbReference type="NCBI Taxonomy" id="339359"/>
    <lineage>
        <taxon>Eukaryota</taxon>
        <taxon>Fungi</taxon>
        <taxon>Dikarya</taxon>
        <taxon>Ascomycota</taxon>
        <taxon>Pezizomycotina</taxon>
        <taxon>Sordariomycetes</taxon>
        <taxon>Lulworthiomycetidae</taxon>
        <taxon>Lulworthiales</taxon>
        <taxon>Lulworthiaceae</taxon>
        <taxon>Zalerion</taxon>
    </lineage>
</organism>
<feature type="compositionally biased region" description="Gly residues" evidence="5">
    <location>
        <begin position="340"/>
        <end position="361"/>
    </location>
</feature>
<evidence type="ECO:0000256" key="3">
    <source>
        <dbReference type="ARBA" id="ARBA00022803"/>
    </source>
</evidence>
<dbReference type="GO" id="GO:0060090">
    <property type="term" value="F:molecular adaptor activity"/>
    <property type="evidence" value="ECO:0007669"/>
    <property type="project" value="TreeGrafter"/>
</dbReference>
<dbReference type="PANTHER" id="PTHR45831:SF2">
    <property type="entry name" value="LD24721P"/>
    <property type="match status" value="1"/>
</dbReference>
<keyword evidence="3 4" id="KW-0802">TPR repeat</keyword>
<dbReference type="InterPro" id="IPR006636">
    <property type="entry name" value="STI1_HS-bd"/>
</dbReference>
<feature type="domain" description="STI1" evidence="6">
    <location>
        <begin position="272"/>
        <end position="311"/>
    </location>
</feature>
<dbReference type="InterPro" id="IPR011990">
    <property type="entry name" value="TPR-like_helical_dom_sf"/>
</dbReference>
<evidence type="ECO:0000256" key="2">
    <source>
        <dbReference type="ARBA" id="ARBA00022737"/>
    </source>
</evidence>
<keyword evidence="2" id="KW-0677">Repeat</keyword>
<feature type="compositionally biased region" description="Basic and acidic residues" evidence="5">
    <location>
        <begin position="229"/>
        <end position="238"/>
    </location>
</feature>
<dbReference type="Gene3D" id="1.20.5.420">
    <property type="entry name" value="Immunoglobulin FC, subunit C"/>
    <property type="match status" value="1"/>
</dbReference>
<evidence type="ECO:0000259" key="6">
    <source>
        <dbReference type="SMART" id="SM00727"/>
    </source>
</evidence>
<dbReference type="InterPro" id="IPR047150">
    <property type="entry name" value="SGT"/>
</dbReference>
<name>A0AAD5RQL2_9PEZI</name>
<evidence type="ECO:0000256" key="4">
    <source>
        <dbReference type="PROSITE-ProRule" id="PRU00339"/>
    </source>
</evidence>
<feature type="region of interest" description="Disordered" evidence="5">
    <location>
        <begin position="337"/>
        <end position="361"/>
    </location>
</feature>
<protein>
    <recommendedName>
        <fullName evidence="6">STI1 domain-containing protein</fullName>
    </recommendedName>
</protein>
<dbReference type="PROSITE" id="PS50005">
    <property type="entry name" value="TPR"/>
    <property type="match status" value="1"/>
</dbReference>
<keyword evidence="8" id="KW-1185">Reference proteome</keyword>
<comment type="caution">
    <text evidence="7">The sequence shown here is derived from an EMBL/GenBank/DDBJ whole genome shotgun (WGS) entry which is preliminary data.</text>
</comment>
<feature type="compositionally biased region" description="Low complexity" evidence="5">
    <location>
        <begin position="82"/>
        <end position="92"/>
    </location>
</feature>
<accession>A0AAD5RQL2</accession>
<dbReference type="Gene3D" id="1.10.260.100">
    <property type="match status" value="1"/>
</dbReference>
<dbReference type="EMBL" id="JAKWBI020000165">
    <property type="protein sequence ID" value="KAJ2900778.1"/>
    <property type="molecule type" value="Genomic_DNA"/>
</dbReference>
<gene>
    <name evidence="7" type="ORF">MKZ38_002216</name>
</gene>
<dbReference type="SMART" id="SM00028">
    <property type="entry name" value="TPR"/>
    <property type="match status" value="3"/>
</dbReference>
<dbReference type="InterPro" id="IPR019734">
    <property type="entry name" value="TPR_rpt"/>
</dbReference>
<evidence type="ECO:0000256" key="1">
    <source>
        <dbReference type="ARBA" id="ARBA00008175"/>
    </source>
</evidence>
<dbReference type="Pfam" id="PF16546">
    <property type="entry name" value="SGTA_dimer"/>
    <property type="match status" value="1"/>
</dbReference>
<dbReference type="GO" id="GO:0006620">
    <property type="term" value="P:post-translational protein targeting to endoplasmic reticulum membrane"/>
    <property type="evidence" value="ECO:0007669"/>
    <property type="project" value="TreeGrafter"/>
</dbReference>
<dbReference type="FunFam" id="1.20.5.420:FF:000005">
    <property type="entry name" value="Hsc70 cochaperone (SGT), putative"/>
    <property type="match status" value="1"/>
</dbReference>
<dbReference type="SUPFAM" id="SSF48452">
    <property type="entry name" value="TPR-like"/>
    <property type="match status" value="1"/>
</dbReference>
<reference evidence="7" key="1">
    <citation type="submission" date="2022-07" db="EMBL/GenBank/DDBJ databases">
        <title>Draft genome sequence of Zalerion maritima ATCC 34329, a (micro)plastics degrading marine fungus.</title>
        <authorList>
            <person name="Paco A."/>
            <person name="Goncalves M.F.M."/>
            <person name="Rocha-Santos T.A.P."/>
            <person name="Alves A."/>
        </authorList>
    </citation>
    <scope>NUCLEOTIDE SEQUENCE</scope>
    <source>
        <strain evidence="7">ATCC 34329</strain>
    </source>
</reference>
<comment type="similarity">
    <text evidence="1">Belongs to the SGT family.</text>
</comment>
<evidence type="ECO:0000256" key="5">
    <source>
        <dbReference type="SAM" id="MobiDB-lite"/>
    </source>
</evidence>
<dbReference type="PANTHER" id="PTHR45831">
    <property type="entry name" value="LD24721P"/>
    <property type="match status" value="1"/>
</dbReference>
<dbReference type="Gene3D" id="1.25.40.10">
    <property type="entry name" value="Tetratricopeptide repeat domain"/>
    <property type="match status" value="1"/>
</dbReference>
<dbReference type="AlphaFoldDB" id="A0AAD5RQL2"/>
<feature type="region of interest" description="Disordered" evidence="5">
    <location>
        <begin position="82"/>
        <end position="108"/>
    </location>
</feature>
<dbReference type="SMART" id="SM00727">
    <property type="entry name" value="STI1"/>
    <property type="match status" value="1"/>
</dbReference>
<sequence>MADTKKSLALAICDFLKTSVTDGTLPADEKESIETAVECIADSFKVDASDAAATTQAVGSQSLLNIFDAYVKLETAAKSAAVSASTSTQPATELTPEKKKEAEGLKSKGNAAMQQKDFALAVDFYTQALDIHSSNPIYLSNRSAAYHNMKNYEAAKRDAKACTDIDPTYSKGWSRLGLALYALGETRASMEAYQKGMDVEGSGGSDAMRKGFQAAKKRVEELEAAGEIHEPVHTPREDVDVDLGPAPRSGGGGSGNPLADLLGGGGGGDGGSPDFASMMNNPMFQNMAQSMMSNPDMMGQLMTNPRLREMANSFSQGGGLPDMSQLMNDPNIAEIAQSLMGGGGPNAGGPGGAGGAGGAGS</sequence>
<dbReference type="InterPro" id="IPR032374">
    <property type="entry name" value="SGTA_dimer"/>
</dbReference>
<evidence type="ECO:0000313" key="8">
    <source>
        <dbReference type="Proteomes" id="UP001201980"/>
    </source>
</evidence>
<proteinExistence type="inferred from homology"/>